<dbReference type="InterPro" id="IPR029175">
    <property type="entry name" value="EXOC2/Sec5"/>
</dbReference>
<evidence type="ECO:0000256" key="5">
    <source>
        <dbReference type="ARBA" id="ARBA00022483"/>
    </source>
</evidence>
<keyword evidence="6 8" id="KW-0653">Protein transport</keyword>
<dbReference type="GeneTree" id="ENSGT00390000010872"/>
<dbReference type="CDD" id="cd00603">
    <property type="entry name" value="IPT_PCSR"/>
    <property type="match status" value="1"/>
</dbReference>
<dbReference type="GO" id="GO:0007399">
    <property type="term" value="P:nervous system development"/>
    <property type="evidence" value="ECO:0007669"/>
    <property type="project" value="UniProtKB-ARBA"/>
</dbReference>
<evidence type="ECO:0000259" key="10">
    <source>
        <dbReference type="Pfam" id="PF15469"/>
    </source>
</evidence>
<dbReference type="FunFam" id="2.60.40.10:FF:000196">
    <property type="entry name" value="Exocyst complex component 2"/>
    <property type="match status" value="1"/>
</dbReference>
<dbReference type="Pfam" id="PF01833">
    <property type="entry name" value="TIG"/>
    <property type="match status" value="1"/>
</dbReference>
<sequence length="876" mass="98351">MSRARQPPLVTGISPKEGAAWTKVTIRGENLGTGPADLIGLSICGHNCLLTAEWMSASKIVCRVGPAKDDKGEIIVTTKSGGLGTSTVSFKLLRPERIGILDQSAVWVDEMNYYDMRTDRNKGISPLSLRPSNPLGIDLDKGKIPQKDMELTFPGMSGDFTSEKFSATWYLIENHSGSSFEQLKIAASNLKKQATKKNEGSLAYVKGGLSTFFEAQDALAAIHQRLESDGTERVEGSMTQRLENILNRASDTADTLFQEVLGRKDKADSTRNALNVLQRFKFLFNLPLNIERNIQKGDYDVVINDYEKAKSLFGNTEVPVFKKVYAEVETRISALRSLLLEKLLQTPSTLHDQKRYIRYLSDLHASGDPAWLCIYAQHKWILQLMQDCRDEFISGQRVGVGALDPEGDTRPSALGRLGHTASLKRGGSLRTPRPSTWRSETPQQVQFVEKLSDVVIGQLPNFWKLWISYVNGSLFSEVSYYSDRKHTDKKSIKILHSTNFKWKMIEEVTHRLVKLVRGALLPTTLPQSDLSLYGGWENKTELTGAWLTQIMHIVRGCHDALSALEIPNDLLQVIQDLLLELRVHCLMVTLLHTIEDVKRLAEKEDWVVDNEGITSLPSQFEQCVVQMLQSLKEPLEIKSGELNICGVFFTSCLTNVSMCEQRLLIILSNCQYLERRTFLNLANHFEKHGFTGTEKITRVSVDAVRQLDRNLFEAYIERRADPIAGSLEPGIYAGYFDWRDCQTPTGVRNYLKEALVNIITVHAEVFTVSKDLVSRVLSRIVESVADEMCRLMQCVSSFSKNGALQARLELCALRDSIAAYLSAESNSSFKLALDALPQLHSGGDKKLLEELLNKFKSSMQLQLTCFQPSCIQPVKR</sequence>
<evidence type="ECO:0000256" key="4">
    <source>
        <dbReference type="ARBA" id="ARBA00022448"/>
    </source>
</evidence>
<dbReference type="InterPro" id="IPR002909">
    <property type="entry name" value="IPT_dom"/>
</dbReference>
<feature type="domain" description="IPT/TIG" evidence="9">
    <location>
        <begin position="8"/>
        <end position="91"/>
    </location>
</feature>
<comment type="subunit">
    <text evidence="8">Component of the exocyst complex.</text>
</comment>
<accession>A0A8C4GYJ1</accession>
<dbReference type="GO" id="GO:0006887">
    <property type="term" value="P:exocytosis"/>
    <property type="evidence" value="ECO:0007669"/>
    <property type="project" value="UniProtKB-KW"/>
</dbReference>
<evidence type="ECO:0000256" key="2">
    <source>
        <dbReference type="ARBA" id="ARBA00010578"/>
    </source>
</evidence>
<dbReference type="Gene3D" id="2.60.40.10">
    <property type="entry name" value="Immunoglobulins"/>
    <property type="match status" value="1"/>
</dbReference>
<organism evidence="11 12">
    <name type="scientific">Dicentrarchus labrax</name>
    <name type="common">European seabass</name>
    <name type="synonym">Morone labrax</name>
    <dbReference type="NCBI Taxonomy" id="13489"/>
    <lineage>
        <taxon>Eukaryota</taxon>
        <taxon>Metazoa</taxon>
        <taxon>Chordata</taxon>
        <taxon>Craniata</taxon>
        <taxon>Vertebrata</taxon>
        <taxon>Euteleostomi</taxon>
        <taxon>Actinopterygii</taxon>
        <taxon>Neopterygii</taxon>
        <taxon>Teleostei</taxon>
        <taxon>Neoteleostei</taxon>
        <taxon>Acanthomorphata</taxon>
        <taxon>Eupercaria</taxon>
        <taxon>Moronidae</taxon>
        <taxon>Dicentrarchus</taxon>
    </lineage>
</organism>
<keyword evidence="4 8" id="KW-0813">Transport</keyword>
<proteinExistence type="inferred from homology"/>
<dbReference type="AlphaFoldDB" id="A0A8C4GYJ1"/>
<reference evidence="11" key="1">
    <citation type="submission" date="2025-08" db="UniProtKB">
        <authorList>
            <consortium name="Ensembl"/>
        </authorList>
    </citation>
    <scope>IDENTIFICATION</scope>
</reference>
<evidence type="ECO:0000313" key="12">
    <source>
        <dbReference type="Proteomes" id="UP000694389"/>
    </source>
</evidence>
<comment type="function">
    <text evidence="1 8">Component of the exocyst complex involved in the docking of exocytic vesicles with fusion sites on the plasma membrane.</text>
</comment>
<dbReference type="GO" id="GO:0000145">
    <property type="term" value="C:exocyst"/>
    <property type="evidence" value="ECO:0007669"/>
    <property type="project" value="UniProtKB-UniRule"/>
</dbReference>
<protein>
    <recommendedName>
        <fullName evidence="3 8">Exocyst complex component 2</fullName>
    </recommendedName>
</protein>
<comment type="subunit">
    <text evidence="7">The exocyst complex is composed of EXOC1, EXOC2, EXOC3, EXOC4, EXOC5, EXOC6, EXOC7 and EXOC8. Interacts with EXOC3L1. Interacts with GNEFR/DELGEF; this interaction occurs only in the presence of magnesium or manganese and is stimulated by dCTP or GTP. Interacts with RALA and RALB. Interacts with ARL13B; regulates ARL13B localization to the cilium membrane.</text>
</comment>
<dbReference type="PANTHER" id="PTHR13043:SF1">
    <property type="entry name" value="EXOCYST COMPLEX COMPONENT 2"/>
    <property type="match status" value="1"/>
</dbReference>
<evidence type="ECO:0000259" key="9">
    <source>
        <dbReference type="Pfam" id="PF01833"/>
    </source>
</evidence>
<evidence type="ECO:0000256" key="1">
    <source>
        <dbReference type="ARBA" id="ARBA00002660"/>
    </source>
</evidence>
<dbReference type="InterPro" id="IPR039481">
    <property type="entry name" value="EXOC2/Sec5_N_dom"/>
</dbReference>
<dbReference type="GO" id="GO:0015031">
    <property type="term" value="P:protein transport"/>
    <property type="evidence" value="ECO:0007669"/>
    <property type="project" value="UniProtKB-KW"/>
</dbReference>
<keyword evidence="12" id="KW-1185">Reference proteome</keyword>
<evidence type="ECO:0000256" key="3">
    <source>
        <dbReference type="ARBA" id="ARBA00017526"/>
    </source>
</evidence>
<dbReference type="Pfam" id="PF15469">
    <property type="entry name" value="Sec5"/>
    <property type="match status" value="2"/>
</dbReference>
<evidence type="ECO:0000256" key="7">
    <source>
        <dbReference type="ARBA" id="ARBA00062534"/>
    </source>
</evidence>
<feature type="domain" description="Exocyst complex component EXOC2/Sec5 N-terminal" evidence="10">
    <location>
        <begin position="133"/>
        <end position="637"/>
    </location>
</feature>
<comment type="similarity">
    <text evidence="2 8">Belongs to the SEC5 family.</text>
</comment>
<evidence type="ECO:0000256" key="8">
    <source>
        <dbReference type="RuleBase" id="RU365069"/>
    </source>
</evidence>
<evidence type="ECO:0000256" key="6">
    <source>
        <dbReference type="ARBA" id="ARBA00022927"/>
    </source>
</evidence>
<keyword evidence="5 8" id="KW-0268">Exocytosis</keyword>
<dbReference type="InterPro" id="IPR014756">
    <property type="entry name" value="Ig_E-set"/>
</dbReference>
<dbReference type="GO" id="GO:0006893">
    <property type="term" value="P:Golgi to plasma membrane transport"/>
    <property type="evidence" value="ECO:0007669"/>
    <property type="project" value="UniProtKB-UniRule"/>
</dbReference>
<dbReference type="SUPFAM" id="SSF81296">
    <property type="entry name" value="E set domains"/>
    <property type="match status" value="1"/>
</dbReference>
<dbReference type="Ensembl" id="ENSDLAT00005036779.2">
    <property type="protein sequence ID" value="ENSDLAP00005034467.2"/>
    <property type="gene ID" value="ENSDLAG00005015259.2"/>
</dbReference>
<gene>
    <name evidence="11" type="primary">exoc2</name>
</gene>
<dbReference type="InterPro" id="IPR013783">
    <property type="entry name" value="Ig-like_fold"/>
</dbReference>
<feature type="domain" description="Exocyst complex component EXOC2/Sec5 N-terminal" evidence="10">
    <location>
        <begin position="660"/>
        <end position="866"/>
    </location>
</feature>
<evidence type="ECO:0000313" key="11">
    <source>
        <dbReference type="Ensembl" id="ENSDLAP00005034467.2"/>
    </source>
</evidence>
<name>A0A8C4GYJ1_DICLA</name>
<dbReference type="Proteomes" id="UP000694389">
    <property type="component" value="Unassembled WGS sequence"/>
</dbReference>
<reference evidence="11" key="2">
    <citation type="submission" date="2025-09" db="UniProtKB">
        <authorList>
            <consortium name="Ensembl"/>
        </authorList>
    </citation>
    <scope>IDENTIFICATION</scope>
</reference>
<dbReference type="PANTHER" id="PTHR13043">
    <property type="entry name" value="EXOCYST COMPLEX COMPONENT SEC5"/>
    <property type="match status" value="1"/>
</dbReference>